<proteinExistence type="predicted"/>
<dbReference type="Proteomes" id="UP000593579">
    <property type="component" value="Unassembled WGS sequence"/>
</dbReference>
<evidence type="ECO:0000313" key="4">
    <source>
        <dbReference type="Proteomes" id="UP000593579"/>
    </source>
</evidence>
<dbReference type="AlphaFoldDB" id="A0A7J9CH72"/>
<feature type="region of interest" description="Disordered" evidence="1">
    <location>
        <begin position="1"/>
        <end position="23"/>
    </location>
</feature>
<evidence type="ECO:0000313" key="3">
    <source>
        <dbReference type="EMBL" id="MBA0747738.1"/>
    </source>
</evidence>
<dbReference type="EMBL" id="JABEZY010000010">
    <property type="protein sequence ID" value="MBA0747738.1"/>
    <property type="molecule type" value="Genomic_DNA"/>
</dbReference>
<comment type="caution">
    <text evidence="3">The sequence shown here is derived from an EMBL/GenBank/DDBJ whole genome shotgun (WGS) entry which is preliminary data.</text>
</comment>
<feature type="compositionally biased region" description="Basic residues" evidence="1">
    <location>
        <begin position="1"/>
        <end position="11"/>
    </location>
</feature>
<dbReference type="InterPro" id="IPR046796">
    <property type="entry name" value="Transposase_32_dom"/>
</dbReference>
<evidence type="ECO:0000259" key="2">
    <source>
        <dbReference type="Pfam" id="PF20167"/>
    </source>
</evidence>
<reference evidence="3 4" key="1">
    <citation type="journal article" date="2019" name="Genome Biol. Evol.">
        <title>Insights into the evolution of the New World diploid cottons (Gossypium, subgenus Houzingenia) based on genome sequencing.</title>
        <authorList>
            <person name="Grover C.E."/>
            <person name="Arick M.A. 2nd"/>
            <person name="Thrash A."/>
            <person name="Conover J.L."/>
            <person name="Sanders W.S."/>
            <person name="Peterson D.G."/>
            <person name="Frelichowski J.E."/>
            <person name="Scheffler J.A."/>
            <person name="Scheffler B.E."/>
            <person name="Wendel J.F."/>
        </authorList>
    </citation>
    <scope>NUCLEOTIDE SEQUENCE [LARGE SCALE GENOMIC DNA]</scope>
    <source>
        <strain evidence="3">5</strain>
        <tissue evidence="3">Leaf</tissue>
    </source>
</reference>
<dbReference type="OrthoDB" id="946349at2759"/>
<name>A0A7J9CH72_GOSGO</name>
<dbReference type="Pfam" id="PF20167">
    <property type="entry name" value="Transposase_32"/>
    <property type="match status" value="1"/>
</dbReference>
<gene>
    <name evidence="3" type="ORF">Gogos_004627</name>
</gene>
<keyword evidence="4" id="KW-1185">Reference proteome</keyword>
<protein>
    <recommendedName>
        <fullName evidence="2">Putative plant transposon protein domain-containing protein</fullName>
    </recommendedName>
</protein>
<accession>A0A7J9CH72</accession>
<evidence type="ECO:0000256" key="1">
    <source>
        <dbReference type="SAM" id="MobiDB-lite"/>
    </source>
</evidence>
<sequence length="376" mass="42934">MPPRTSCKRPAPKCARGESSSTPLDHPSIIECLEDSDALKKFNTYFATRAVQISRPVDLNSLANTLQFKYLDKFSDRGWLDCLQIRGPCYDNLVWTFYSNAKLKHDPNTHLVQFITSSVMGQEITISVKSLSTFLSITNKGDEHHNGPYNTSLTRPNVYVGNDMDLHDRIIHLISTWIVAPTNKYFDFCHTDYWMWHCFRTNHPLNLASIIFLNLLEIVRLPLSRKKTLRYSTFLSHIFRTLKINVSIDLDRTINSFIDISTVHSCNWKLDDKRNWVRKFDRQSSAAQALTIPPVASQTPNAPRSPHEAYPALLALSSLCITCLLKVINGPSLQVDACFNALTTHFNDHYNQLDECINELASRFPCHRMITTSLLG</sequence>
<feature type="domain" description="Putative plant transposon protein" evidence="2">
    <location>
        <begin position="76"/>
        <end position="241"/>
    </location>
</feature>
<organism evidence="3 4">
    <name type="scientific">Gossypium gossypioides</name>
    <name type="common">Mexican cotton</name>
    <name type="synonym">Selera gossypioides</name>
    <dbReference type="NCBI Taxonomy" id="34282"/>
    <lineage>
        <taxon>Eukaryota</taxon>
        <taxon>Viridiplantae</taxon>
        <taxon>Streptophyta</taxon>
        <taxon>Embryophyta</taxon>
        <taxon>Tracheophyta</taxon>
        <taxon>Spermatophyta</taxon>
        <taxon>Magnoliopsida</taxon>
        <taxon>eudicotyledons</taxon>
        <taxon>Gunneridae</taxon>
        <taxon>Pentapetalae</taxon>
        <taxon>rosids</taxon>
        <taxon>malvids</taxon>
        <taxon>Malvales</taxon>
        <taxon>Malvaceae</taxon>
        <taxon>Malvoideae</taxon>
        <taxon>Gossypium</taxon>
    </lineage>
</organism>